<dbReference type="EMBL" id="SEYY01000277">
    <property type="protein sequence ID" value="KAB7507636.1"/>
    <property type="molecule type" value="Genomic_DNA"/>
</dbReference>
<evidence type="ECO:0000256" key="3">
    <source>
        <dbReference type="ARBA" id="ARBA00022448"/>
    </source>
</evidence>
<dbReference type="OrthoDB" id="270584at2759"/>
<dbReference type="PRINTS" id="PR00926">
    <property type="entry name" value="MITOCARRIER"/>
</dbReference>
<evidence type="ECO:0000256" key="6">
    <source>
        <dbReference type="ARBA" id="ARBA00023136"/>
    </source>
</evidence>
<dbReference type="GO" id="GO:0055085">
    <property type="term" value="P:transmembrane transport"/>
    <property type="evidence" value="ECO:0007669"/>
    <property type="project" value="InterPro"/>
</dbReference>
<evidence type="ECO:0000256" key="4">
    <source>
        <dbReference type="ARBA" id="ARBA00022692"/>
    </source>
</evidence>
<dbReference type="InterPro" id="IPR018108">
    <property type="entry name" value="MCP_transmembrane"/>
</dbReference>
<evidence type="ECO:0000313" key="9">
    <source>
        <dbReference type="EMBL" id="KAB7507636.1"/>
    </source>
</evidence>
<comment type="caution">
    <text evidence="9">The sequence shown here is derived from an EMBL/GenBank/DDBJ whole genome shotgun (WGS) entry which is preliminary data.</text>
</comment>
<dbReference type="Proteomes" id="UP000326759">
    <property type="component" value="Unassembled WGS sequence"/>
</dbReference>
<keyword evidence="3 8" id="KW-0813">Transport</keyword>
<dbReference type="GO" id="GO:0016020">
    <property type="term" value="C:membrane"/>
    <property type="evidence" value="ECO:0007669"/>
    <property type="project" value="UniProtKB-SubCell"/>
</dbReference>
<dbReference type="PROSITE" id="PS50920">
    <property type="entry name" value="SOLCAR"/>
    <property type="match status" value="2"/>
</dbReference>
<gene>
    <name evidence="9" type="ORF">Anas_07879</name>
</gene>
<feature type="repeat" description="Solcar" evidence="7">
    <location>
        <begin position="52"/>
        <end position="138"/>
    </location>
</feature>
<keyword evidence="6 7" id="KW-0472">Membrane</keyword>
<dbReference type="Pfam" id="PF00153">
    <property type="entry name" value="Mito_carr"/>
    <property type="match status" value="3"/>
</dbReference>
<keyword evidence="10" id="KW-1185">Reference proteome</keyword>
<protein>
    <submittedName>
        <fullName evidence="9">Mitochondrial coenzyme A transporter</fullName>
    </submittedName>
</protein>
<keyword evidence="4 7" id="KW-0812">Transmembrane</keyword>
<comment type="subcellular location">
    <subcellularLocation>
        <location evidence="1">Membrane</location>
        <topology evidence="1">Multi-pass membrane protein</topology>
    </subcellularLocation>
</comment>
<dbReference type="PANTHER" id="PTHR24089">
    <property type="entry name" value="SOLUTE CARRIER FAMILY 25"/>
    <property type="match status" value="1"/>
</dbReference>
<dbReference type="AlphaFoldDB" id="A0A5N5TNA7"/>
<keyword evidence="5" id="KW-0677">Repeat</keyword>
<proteinExistence type="inferred from homology"/>
<evidence type="ECO:0000256" key="7">
    <source>
        <dbReference type="PROSITE-ProRule" id="PRU00282"/>
    </source>
</evidence>
<sequence length="301" mass="33878">MGRGYLNLKLRGGLSTEEDESTNEGLLTKEQVVTTESQTEAEHASIHRNNRQNVVITLASGAMAGALAKTTIAPLDRTKIFFQATQQRYSAGKAIEFLIARYNKEGLLSLWRGNSATMARIIPYAAVQFTAHDQWKKVLKIDQPNQKTPSWVFIKIWKNEGPMTLYRGLTPTILGVIPYAGTSFGTYETLKFYHKENTKRETPNPLERMMFGAIAGLLGQSSSYPLDIVRRRMQTASVTNNGHNYKTIWSTLLKVYREEGIIHGLYKGLSLNWVKGPLAVGISFATFDTMKQFLEQFFGVR</sequence>
<evidence type="ECO:0000256" key="2">
    <source>
        <dbReference type="ARBA" id="ARBA00006375"/>
    </source>
</evidence>
<dbReference type="Gene3D" id="1.50.40.10">
    <property type="entry name" value="Mitochondrial carrier domain"/>
    <property type="match status" value="1"/>
</dbReference>
<dbReference type="InterPro" id="IPR023395">
    <property type="entry name" value="MCP_dom_sf"/>
</dbReference>
<feature type="repeat" description="Solcar" evidence="7">
    <location>
        <begin position="203"/>
        <end position="293"/>
    </location>
</feature>
<evidence type="ECO:0000256" key="5">
    <source>
        <dbReference type="ARBA" id="ARBA00022737"/>
    </source>
</evidence>
<dbReference type="InterPro" id="IPR002067">
    <property type="entry name" value="MCP"/>
</dbReference>
<organism evidence="9 10">
    <name type="scientific">Armadillidium nasatum</name>
    <dbReference type="NCBI Taxonomy" id="96803"/>
    <lineage>
        <taxon>Eukaryota</taxon>
        <taxon>Metazoa</taxon>
        <taxon>Ecdysozoa</taxon>
        <taxon>Arthropoda</taxon>
        <taxon>Crustacea</taxon>
        <taxon>Multicrustacea</taxon>
        <taxon>Malacostraca</taxon>
        <taxon>Eumalacostraca</taxon>
        <taxon>Peracarida</taxon>
        <taxon>Isopoda</taxon>
        <taxon>Oniscidea</taxon>
        <taxon>Crinocheta</taxon>
        <taxon>Armadillidiidae</taxon>
        <taxon>Armadillidium</taxon>
    </lineage>
</organism>
<reference evidence="9 10" key="1">
    <citation type="journal article" date="2019" name="PLoS Biol.">
        <title>Sex chromosomes control vertical transmission of feminizing Wolbachia symbionts in an isopod.</title>
        <authorList>
            <person name="Becking T."/>
            <person name="Chebbi M.A."/>
            <person name="Giraud I."/>
            <person name="Moumen B."/>
            <person name="Laverre T."/>
            <person name="Caubet Y."/>
            <person name="Peccoud J."/>
            <person name="Gilbert C."/>
            <person name="Cordaux R."/>
        </authorList>
    </citation>
    <scope>NUCLEOTIDE SEQUENCE [LARGE SCALE GENOMIC DNA]</scope>
    <source>
        <strain evidence="9">ANa2</strain>
        <tissue evidence="9">Whole body excluding digestive tract and cuticle</tissue>
    </source>
</reference>
<name>A0A5N5TNA7_9CRUS</name>
<evidence type="ECO:0000256" key="1">
    <source>
        <dbReference type="ARBA" id="ARBA00004141"/>
    </source>
</evidence>
<evidence type="ECO:0000256" key="8">
    <source>
        <dbReference type="RuleBase" id="RU000488"/>
    </source>
</evidence>
<dbReference type="SUPFAM" id="SSF103506">
    <property type="entry name" value="Mitochondrial carrier"/>
    <property type="match status" value="1"/>
</dbReference>
<evidence type="ECO:0000313" key="10">
    <source>
        <dbReference type="Proteomes" id="UP000326759"/>
    </source>
</evidence>
<accession>A0A5N5TNA7</accession>
<comment type="similarity">
    <text evidence="2 8">Belongs to the mitochondrial carrier (TC 2.A.29) family.</text>
</comment>